<name>Q2FU99_METHJ</name>
<dbReference type="GO" id="GO:0003677">
    <property type="term" value="F:DNA binding"/>
    <property type="evidence" value="ECO:0007669"/>
    <property type="project" value="InterPro"/>
</dbReference>
<feature type="domain" description="Transposase IS4-like" evidence="1">
    <location>
        <begin position="182"/>
        <end position="291"/>
    </location>
</feature>
<dbReference type="AlphaFoldDB" id="Q2FU99"/>
<accession>Q2FU99</accession>
<dbReference type="InterPro" id="IPR002559">
    <property type="entry name" value="Transposase_11"/>
</dbReference>
<reference evidence="3" key="1">
    <citation type="journal article" date="2016" name="Stand. Genomic Sci.">
        <title>Complete genome sequence of Methanospirillum hungatei type strain JF1.</title>
        <authorList>
            <person name="Gunsalus R.P."/>
            <person name="Cook L.E."/>
            <person name="Crable B."/>
            <person name="Rohlin L."/>
            <person name="McDonald E."/>
            <person name="Mouttaki H."/>
            <person name="Sieber J.R."/>
            <person name="Poweleit N."/>
            <person name="Zhou H."/>
            <person name="Lapidus A.L."/>
            <person name="Daligault H.E."/>
            <person name="Land M."/>
            <person name="Gilna P."/>
            <person name="Ivanova N."/>
            <person name="Kyrpides N."/>
            <person name="Culley D.E."/>
            <person name="McInerney M.J."/>
        </authorList>
    </citation>
    <scope>NUCLEOTIDE SEQUENCE [LARGE SCALE GENOMIC DNA]</scope>
    <source>
        <strain evidence="3">ATCC 27890 / DSM 864 / NBRC 100397 / JF-1</strain>
    </source>
</reference>
<dbReference type="InterPro" id="IPR012337">
    <property type="entry name" value="RNaseH-like_sf"/>
</dbReference>
<dbReference type="GO" id="GO:0006313">
    <property type="term" value="P:DNA transposition"/>
    <property type="evidence" value="ECO:0007669"/>
    <property type="project" value="InterPro"/>
</dbReference>
<dbReference type="GO" id="GO:0004803">
    <property type="term" value="F:transposase activity"/>
    <property type="evidence" value="ECO:0007669"/>
    <property type="project" value="InterPro"/>
</dbReference>
<dbReference type="Pfam" id="PF01609">
    <property type="entry name" value="DDE_Tnp_1"/>
    <property type="match status" value="1"/>
</dbReference>
<dbReference type="GeneID" id="3923916"/>
<evidence type="ECO:0000313" key="3">
    <source>
        <dbReference type="Proteomes" id="UP000001941"/>
    </source>
</evidence>
<dbReference type="InParanoid" id="Q2FU99"/>
<dbReference type="OrthoDB" id="225944at2157"/>
<dbReference type="Proteomes" id="UP000001941">
    <property type="component" value="Chromosome"/>
</dbReference>
<proteinExistence type="predicted"/>
<dbReference type="EnsemblBacteria" id="ABD42073">
    <property type="protein sequence ID" value="ABD42073"/>
    <property type="gene ID" value="Mhun_2371"/>
</dbReference>
<dbReference type="SUPFAM" id="SSF53098">
    <property type="entry name" value="Ribonuclease H-like"/>
    <property type="match status" value="1"/>
</dbReference>
<keyword evidence="3" id="KW-1185">Reference proteome</keyword>
<dbReference type="HOGENOM" id="CLU_793688_0_0_2"/>
<evidence type="ECO:0000313" key="2">
    <source>
        <dbReference type="EMBL" id="ABD42073.1"/>
    </source>
</evidence>
<dbReference type="eggNOG" id="arCOG03902">
    <property type="taxonomic scope" value="Archaea"/>
</dbReference>
<dbReference type="KEGG" id="mhu:Mhun_2371"/>
<organism evidence="2 3">
    <name type="scientific">Methanospirillum hungatei JF-1 (strain ATCC 27890 / DSM 864 / NBRC 100397 / JF-1)</name>
    <dbReference type="NCBI Taxonomy" id="323259"/>
    <lineage>
        <taxon>Archaea</taxon>
        <taxon>Methanobacteriati</taxon>
        <taxon>Methanobacteriota</taxon>
        <taxon>Stenosarchaea group</taxon>
        <taxon>Methanomicrobia</taxon>
        <taxon>Methanomicrobiales</taxon>
        <taxon>Methanospirillaceae</taxon>
        <taxon>Methanospirillum</taxon>
    </lineage>
</organism>
<gene>
    <name evidence="2" type="ordered locus">Mhun_2371</name>
</gene>
<evidence type="ECO:0000259" key="1">
    <source>
        <dbReference type="Pfam" id="PF01609"/>
    </source>
</evidence>
<sequence>MTLNQSRLFRTLKTLDIFVDRALNIEYPAKGLSGFQYNRDLLKAAVANSYLETVGNRADSIHLAIKKVKTSDIVWAYRDTVQTVGSRFGLKDKDVVLAFDYTDEDFYGEINTLWIHGHTGEHAVKGKFKFLSCSIINSDIPEKIPLISIPVVQGHCMAQMVAWCFTIIKPLINSVILSIYNRGFYSKDLMLTLTHASLPYLIFVKKDSKIKKELESLKESEKKKITYCFKLNKDMTVIKGETTLALLKQIFDKKSQKSFDWAFATNQEEINLDTIIPSYKRRWRIETGFRVQDEARISSKSKDMKIRYFFFAYEQVLQLLWTALYKEEVPFKQFLLEIYELANARYHEP</sequence>
<dbReference type="RefSeq" id="WP_011449331.1">
    <property type="nucleotide sequence ID" value="NC_007796.1"/>
</dbReference>
<protein>
    <recommendedName>
        <fullName evidence="1">Transposase IS4-like domain-containing protein</fullName>
    </recommendedName>
</protein>
<dbReference type="EMBL" id="CP000254">
    <property type="protein sequence ID" value="ABD42073.1"/>
    <property type="molecule type" value="Genomic_DNA"/>
</dbReference>